<feature type="compositionally biased region" description="Basic and acidic residues" evidence="1">
    <location>
        <begin position="79"/>
        <end position="93"/>
    </location>
</feature>
<comment type="caution">
    <text evidence="2">The sequence shown here is derived from an EMBL/GenBank/DDBJ whole genome shotgun (WGS) entry which is preliminary data.</text>
</comment>
<evidence type="ECO:0000313" key="2">
    <source>
        <dbReference type="EMBL" id="KAL1256503.1"/>
    </source>
</evidence>
<name>A0ABR3LYG8_9TELE</name>
<gene>
    <name evidence="2" type="ORF">QQF64_012048</name>
</gene>
<evidence type="ECO:0000256" key="1">
    <source>
        <dbReference type="SAM" id="MobiDB-lite"/>
    </source>
</evidence>
<dbReference type="Proteomes" id="UP001558613">
    <property type="component" value="Unassembled WGS sequence"/>
</dbReference>
<keyword evidence="3" id="KW-1185">Reference proteome</keyword>
<protein>
    <submittedName>
        <fullName evidence="2">Uncharacterized protein</fullName>
    </submittedName>
</protein>
<dbReference type="EMBL" id="JAYMGO010000018">
    <property type="protein sequence ID" value="KAL1256503.1"/>
    <property type="molecule type" value="Genomic_DNA"/>
</dbReference>
<feature type="region of interest" description="Disordered" evidence="1">
    <location>
        <begin position="60"/>
        <end position="101"/>
    </location>
</feature>
<sequence length="101" mass="10930">MSHEELNIDFLGHSTGWMFFRGGDAEIEHRSQGQPAEATGNIPAIFPHCQAPIDLHTSMAENPGRLREGGIDVNSGGGRLKDSAFRSPIDAKRSSSNVVRS</sequence>
<accession>A0ABR3LYG8</accession>
<organism evidence="2 3">
    <name type="scientific">Cirrhinus molitorella</name>
    <name type="common">mud carp</name>
    <dbReference type="NCBI Taxonomy" id="172907"/>
    <lineage>
        <taxon>Eukaryota</taxon>
        <taxon>Metazoa</taxon>
        <taxon>Chordata</taxon>
        <taxon>Craniata</taxon>
        <taxon>Vertebrata</taxon>
        <taxon>Euteleostomi</taxon>
        <taxon>Actinopterygii</taxon>
        <taxon>Neopterygii</taxon>
        <taxon>Teleostei</taxon>
        <taxon>Ostariophysi</taxon>
        <taxon>Cypriniformes</taxon>
        <taxon>Cyprinidae</taxon>
        <taxon>Labeoninae</taxon>
        <taxon>Labeonini</taxon>
        <taxon>Cirrhinus</taxon>
    </lineage>
</organism>
<proteinExistence type="predicted"/>
<reference evidence="2 3" key="1">
    <citation type="submission" date="2023-09" db="EMBL/GenBank/DDBJ databases">
        <authorList>
            <person name="Wang M."/>
        </authorList>
    </citation>
    <scope>NUCLEOTIDE SEQUENCE [LARGE SCALE GENOMIC DNA]</scope>
    <source>
        <strain evidence="2">GT-2023</strain>
        <tissue evidence="2">Liver</tissue>
    </source>
</reference>
<evidence type="ECO:0000313" key="3">
    <source>
        <dbReference type="Proteomes" id="UP001558613"/>
    </source>
</evidence>